<proteinExistence type="inferred from homology"/>
<accession>A0A1F6M7C2</accession>
<evidence type="ECO:0000313" key="7">
    <source>
        <dbReference type="EMBL" id="OGH67453.1"/>
    </source>
</evidence>
<keyword evidence="3 6" id="KW-0546">Nucleotide metabolism</keyword>
<dbReference type="Pfam" id="PF05014">
    <property type="entry name" value="Nuc_deoxyrib_tr"/>
    <property type="match status" value="1"/>
</dbReference>
<evidence type="ECO:0000256" key="3">
    <source>
        <dbReference type="ARBA" id="ARBA00023080"/>
    </source>
</evidence>
<dbReference type="EMBL" id="MFQB01000033">
    <property type="protein sequence ID" value="OGH67453.1"/>
    <property type="molecule type" value="Genomic_DNA"/>
</dbReference>
<comment type="subunit">
    <text evidence="1 6">Monomer and homodimer.</text>
</comment>
<reference evidence="7 8" key="1">
    <citation type="journal article" date="2016" name="Nat. Commun.">
        <title>Thousands of microbial genomes shed light on interconnected biogeochemical processes in an aquifer system.</title>
        <authorList>
            <person name="Anantharaman K."/>
            <person name="Brown C.T."/>
            <person name="Hug L.A."/>
            <person name="Sharon I."/>
            <person name="Castelle C.J."/>
            <person name="Probst A.J."/>
            <person name="Thomas B.C."/>
            <person name="Singh A."/>
            <person name="Wilkins M.J."/>
            <person name="Karaoz U."/>
            <person name="Brodie E.L."/>
            <person name="Williams K.H."/>
            <person name="Hubbard S.S."/>
            <person name="Banfield J.F."/>
        </authorList>
    </citation>
    <scope>NUCLEOTIDE SEQUENCE [LARGE SCALE GENOMIC DNA]</scope>
</reference>
<dbReference type="Proteomes" id="UP000176282">
    <property type="component" value="Unassembled WGS sequence"/>
</dbReference>
<dbReference type="AlphaFoldDB" id="A0A1F6M7C2"/>
<comment type="catalytic activity">
    <reaction evidence="6">
        <text>a pyrimidine 2'-deoxyribonucleoside 5'-phosphate + H2O = a pyrimidine nucleobase + 2-deoxy-D-ribose 5-phosphate</text>
        <dbReference type="Rhea" id="RHEA:57852"/>
        <dbReference type="ChEBI" id="CHEBI:15377"/>
        <dbReference type="ChEBI" id="CHEBI:26432"/>
        <dbReference type="ChEBI" id="CHEBI:62877"/>
        <dbReference type="ChEBI" id="CHEBI:142209"/>
    </reaction>
</comment>
<dbReference type="GO" id="GO:0009116">
    <property type="term" value="P:nucleoside metabolic process"/>
    <property type="evidence" value="ECO:0007669"/>
    <property type="project" value="UniProtKB-UniRule"/>
</dbReference>
<dbReference type="InterPro" id="IPR007710">
    <property type="entry name" value="Nucleoside_deoxyribTrfase"/>
</dbReference>
<dbReference type="InterPro" id="IPR051239">
    <property type="entry name" value="2'-dNMP_N-hydrolase"/>
</dbReference>
<name>A0A1F6M7C2_9BACT</name>
<evidence type="ECO:0000256" key="6">
    <source>
        <dbReference type="HAMAP-Rule" id="MF_03036"/>
    </source>
</evidence>
<evidence type="ECO:0000313" key="8">
    <source>
        <dbReference type="Proteomes" id="UP000176282"/>
    </source>
</evidence>
<feature type="binding site" evidence="6">
    <location>
        <begin position="115"/>
        <end position="117"/>
    </location>
    <ligand>
        <name>substrate</name>
        <note>ligand shared between homodimeric partners</note>
    </ligand>
</feature>
<dbReference type="PANTHER" id="PTHR15364">
    <property type="entry name" value="2'-DEOXYNUCLEOSIDE 5'-PHOSPHATE N-HYDROLASE 1"/>
    <property type="match status" value="1"/>
</dbReference>
<dbReference type="HAMAP" id="MF_03036">
    <property type="entry name" value="Nuc_phosphate_hydrolase"/>
    <property type="match status" value="1"/>
</dbReference>
<dbReference type="GO" id="GO:0009159">
    <property type="term" value="P:deoxyribonucleoside monophosphate catabolic process"/>
    <property type="evidence" value="ECO:0007669"/>
    <property type="project" value="InterPro"/>
</dbReference>
<evidence type="ECO:0000256" key="5">
    <source>
        <dbReference type="ARBA" id="ARBA00047460"/>
    </source>
</evidence>
<comment type="catalytic activity">
    <reaction evidence="5">
        <text>5-hydroxymethyl-dUMP + H2O = 5-hydroxymethyluracil + 2-deoxy-D-ribose 5-phosphate</text>
        <dbReference type="Rhea" id="RHEA:77099"/>
        <dbReference type="ChEBI" id="CHEBI:15377"/>
        <dbReference type="ChEBI" id="CHEBI:16964"/>
        <dbReference type="ChEBI" id="CHEBI:62877"/>
        <dbReference type="ChEBI" id="CHEBI:90409"/>
    </reaction>
    <physiologicalReaction direction="left-to-right" evidence="5">
        <dbReference type="Rhea" id="RHEA:77100"/>
    </physiologicalReaction>
</comment>
<comment type="similarity">
    <text evidence="6">Belongs to the 2'-deoxynucleoside 5'-phosphate N-hydrolase 1 family.</text>
</comment>
<protein>
    <recommendedName>
        <fullName evidence="6">Putative 2'-deoxynucleoside 5'-phosphate N-hydrolase 1</fullName>
        <ecNumber evidence="6">3.2.2.-</ecNumber>
    </recommendedName>
</protein>
<dbReference type="STRING" id="1798680.A3J66_02735"/>
<comment type="caution">
    <text evidence="7">The sequence shown here is derived from an EMBL/GenBank/DDBJ whole genome shotgun (WGS) entry which is preliminary data.</text>
</comment>
<gene>
    <name evidence="7" type="ORF">A3J66_02735</name>
</gene>
<dbReference type="GO" id="GO:0009117">
    <property type="term" value="P:nucleotide metabolic process"/>
    <property type="evidence" value="ECO:0007669"/>
    <property type="project" value="UniProtKB-KW"/>
</dbReference>
<keyword evidence="2 6" id="KW-0378">Hydrolase</keyword>
<dbReference type="PANTHER" id="PTHR15364:SF0">
    <property type="entry name" value="2'-DEOXYNUCLEOSIDE 5'-PHOSPHATE N-HYDROLASE 1"/>
    <property type="match status" value="1"/>
</dbReference>
<evidence type="ECO:0000256" key="1">
    <source>
        <dbReference type="ARBA" id="ARBA00011407"/>
    </source>
</evidence>
<sequence length="143" mass="16086">MGQSNPKELKIYFAGSIRGGRKEQPLYQQVVFLLKTFGHVHSEHVADETLSSFGETHLPKEEIHARELQRIQESDLVVAETTAPSLGVGYIVAKALELGKKVVCIYNGVYTDKLSAMIKGNEKIHVIQYTTVEELKEKLKEFI</sequence>
<comment type="caution">
    <text evidence="6">Lacks conserved residue(s) required for the propagation of feature annotation.</text>
</comment>
<dbReference type="Gene3D" id="3.40.50.450">
    <property type="match status" value="1"/>
</dbReference>
<dbReference type="InterPro" id="IPR028607">
    <property type="entry name" value="DNPH1"/>
</dbReference>
<comment type="catalytic activity">
    <reaction evidence="6">
        <text>a purine 2'-deoxyribonucleoside 5'-phosphate + H2O = a purine nucleobase + 2-deoxy-D-ribose 5-phosphate</text>
        <dbReference type="Rhea" id="RHEA:51132"/>
        <dbReference type="ChEBI" id="CHEBI:15377"/>
        <dbReference type="ChEBI" id="CHEBI:26386"/>
        <dbReference type="ChEBI" id="CHEBI:62877"/>
        <dbReference type="ChEBI" id="CHEBI:142198"/>
    </reaction>
</comment>
<evidence type="ECO:0000256" key="2">
    <source>
        <dbReference type="ARBA" id="ARBA00022801"/>
    </source>
</evidence>
<comment type="function">
    <text evidence="6">Catalyzes the cleavage of the N-glycosidic bond of deoxyribonucleoside 5'-monophosphates to yield deoxyribose 5-phosphate and a purine or pyrimidine base.</text>
</comment>
<evidence type="ECO:0000256" key="4">
    <source>
        <dbReference type="ARBA" id="ARBA00023295"/>
    </source>
</evidence>
<organism evidence="7 8">
    <name type="scientific">Candidatus Magasanikbacteria bacterium RIFCSPHIGHO2_02_FULL_47_14</name>
    <dbReference type="NCBI Taxonomy" id="1798680"/>
    <lineage>
        <taxon>Bacteria</taxon>
        <taxon>Candidatus Magasanikiibacteriota</taxon>
    </lineage>
</organism>
<dbReference type="GO" id="GO:0070694">
    <property type="term" value="F:5-hydroxymethyl-dUMP N-hydrolase activity"/>
    <property type="evidence" value="ECO:0007669"/>
    <property type="project" value="InterPro"/>
</dbReference>
<feature type="binding site" description="in other chain" evidence="6">
    <location>
        <position position="27"/>
    </location>
    <ligand>
        <name>substrate</name>
        <note>ligand shared between homodimeric partners</note>
    </ligand>
</feature>
<keyword evidence="4 6" id="KW-0326">Glycosidase</keyword>
<dbReference type="SUPFAM" id="SSF52309">
    <property type="entry name" value="N-(deoxy)ribosyltransferase-like"/>
    <property type="match status" value="1"/>
</dbReference>
<dbReference type="EC" id="3.2.2.-" evidence="6"/>